<protein>
    <submittedName>
        <fullName evidence="3">CO3-like protein</fullName>
    </submittedName>
</protein>
<evidence type="ECO:0000313" key="4">
    <source>
        <dbReference type="Proteomes" id="UP001164746"/>
    </source>
</evidence>
<sequence length="458" mass="52048">MVVFQLSVILCGFLIPVCYAKDYWYVVAPNVFRLNHEETLVAGILGNGSGSVQIKLLLNDVKISQHQAAVRSQDNSDKFTMKVTAENVFQYQELAGPRKKDQKPTHVSLVADFPDGSRSTREVVIGYKSGYLIVQTDKPLYTPREGVNVRVLAMDESLKPIRDQKVYIDIRTPSSDLAGDTKIMAVDRKTFFGSKNGFYRHKFTLPPYPQIGEWTVKAYVYGKNVQGSAGLKFRIVEDNGAENDMFNISRKELTNGLTEFTINVRDLIKARGRGFPDNARLFLEADVIEDATGKEEKSSEDFLIEMTYVNGRKAANQTIKIRYYDRNEERKMTRDEYTTDDRGQLVAPVSTGDQQQTLQFHVHPIDYPGETADYYVKPYIGNNQMVLENVKRIISRGEIVNTLFYNPTNIIIMRMDNHILKKVFPGARLLAFYVDKQGHEIVADSTKFAVDPMCRGEL</sequence>
<dbReference type="Proteomes" id="UP001164746">
    <property type="component" value="Chromosome 13"/>
</dbReference>
<dbReference type="PANTHER" id="PTHR11412">
    <property type="entry name" value="MACROGLOBULIN / COMPLEMENT"/>
    <property type="match status" value="1"/>
</dbReference>
<organism evidence="3 4">
    <name type="scientific">Mya arenaria</name>
    <name type="common">Soft-shell clam</name>
    <dbReference type="NCBI Taxonomy" id="6604"/>
    <lineage>
        <taxon>Eukaryota</taxon>
        <taxon>Metazoa</taxon>
        <taxon>Spiralia</taxon>
        <taxon>Lophotrochozoa</taxon>
        <taxon>Mollusca</taxon>
        <taxon>Bivalvia</taxon>
        <taxon>Autobranchia</taxon>
        <taxon>Heteroconchia</taxon>
        <taxon>Euheterodonta</taxon>
        <taxon>Imparidentia</taxon>
        <taxon>Neoheterodontei</taxon>
        <taxon>Myida</taxon>
        <taxon>Myoidea</taxon>
        <taxon>Myidae</taxon>
        <taxon>Mya</taxon>
    </lineage>
</organism>
<dbReference type="InterPro" id="IPR002890">
    <property type="entry name" value="MG2"/>
</dbReference>
<feature type="non-terminal residue" evidence="3">
    <location>
        <position position="1"/>
    </location>
</feature>
<accession>A0ABY7FNX7</accession>
<feature type="domain" description="Macroglobulin" evidence="2">
    <location>
        <begin position="132"/>
        <end position="227"/>
    </location>
</feature>
<evidence type="ECO:0000256" key="1">
    <source>
        <dbReference type="SAM" id="SignalP"/>
    </source>
</evidence>
<evidence type="ECO:0000313" key="3">
    <source>
        <dbReference type="EMBL" id="WAR23935.1"/>
    </source>
</evidence>
<keyword evidence="1" id="KW-0732">Signal</keyword>
<reference evidence="3" key="1">
    <citation type="submission" date="2022-11" db="EMBL/GenBank/DDBJ databases">
        <title>Centuries of genome instability and evolution in soft-shell clam transmissible cancer (bioRxiv).</title>
        <authorList>
            <person name="Hart S.F.M."/>
            <person name="Yonemitsu M.A."/>
            <person name="Giersch R.M."/>
            <person name="Beal B.F."/>
            <person name="Arriagada G."/>
            <person name="Davis B.W."/>
            <person name="Ostrander E.A."/>
            <person name="Goff S.P."/>
            <person name="Metzger M.J."/>
        </authorList>
    </citation>
    <scope>NUCLEOTIDE SEQUENCE</scope>
    <source>
        <strain evidence="3">MELC-2E11</strain>
        <tissue evidence="3">Siphon/mantle</tissue>
    </source>
</reference>
<dbReference type="Gene3D" id="2.60.40.1940">
    <property type="match status" value="1"/>
</dbReference>
<evidence type="ECO:0000259" key="2">
    <source>
        <dbReference type="Pfam" id="PF01835"/>
    </source>
</evidence>
<dbReference type="Pfam" id="PF01835">
    <property type="entry name" value="MG2"/>
    <property type="match status" value="1"/>
</dbReference>
<dbReference type="Gene3D" id="2.60.40.1930">
    <property type="match status" value="3"/>
</dbReference>
<dbReference type="EMBL" id="CP111024">
    <property type="protein sequence ID" value="WAR23935.1"/>
    <property type="molecule type" value="Genomic_DNA"/>
</dbReference>
<name>A0ABY7FNX7_MYAAR</name>
<dbReference type="PANTHER" id="PTHR11412:SF166">
    <property type="entry name" value="NTR DOMAIN-CONTAINING PROTEIN"/>
    <property type="match status" value="1"/>
</dbReference>
<feature type="signal peptide" evidence="1">
    <location>
        <begin position="1"/>
        <end position="20"/>
    </location>
</feature>
<feature type="chain" id="PRO_5045150833" evidence="1">
    <location>
        <begin position="21"/>
        <end position="458"/>
    </location>
</feature>
<gene>
    <name evidence="3" type="ORF">MAR_037604</name>
</gene>
<dbReference type="InterPro" id="IPR050473">
    <property type="entry name" value="A2M/Complement_sys"/>
</dbReference>
<proteinExistence type="predicted"/>
<keyword evidence="4" id="KW-1185">Reference proteome</keyword>